<dbReference type="InterPro" id="IPR001810">
    <property type="entry name" value="F-box_dom"/>
</dbReference>
<sequence length="601" mass="68795">MARADHHKRAFDKGVFLANPDTETQPMRTQASVAQQKGQKLYQKGDFKAAIEAFGEALRQPNVDNIGIWDNRSATYCKLEQYDQARRDAKQMIKTAKDDERGYLRCGKVLILEGKPEKALEIYAYGLKMLPSEHPRRGVRHQDDVDMLEQLHKKLEDRMRLNRHDPFTMLPLEIAVLVIQQFSFKQIVGILRVCKDWERFFGSMTNLWMNIDLTGARGKVPWTAIRSYIRRSKAMLTHATIKNLSAASTPKTLEFLSRCPRLEHLELWVSHDCKDFYQKFRGSKKLKSLVLSADMPISHDYFGKLLADLPKLERIALWNMKSSNMDFYNSGQWPKSLPNLKSITLASRQTMPQPTAQHMAALSVPGLFENSESPVYPNLEELRLDFDPEVHNIYTFPHGPDRHLPHLRRLELRGKTIEQDLCTLLPNTIEHLHVQGGAARRPTYLDLRDGPLPNLHTLIFIDTGFISPQTLPVFINDAQAPIKTLYLNECFNLRIYDLFDMIQSTEVPNPKLEKMTELSVTHMRGVDDVGAHRIFTLLLELKVLNLSYTQITGVTIRLFADARSSDSREGAKLDRLFVRGCEGVSSDAVAYGRERGLEVIT</sequence>
<keyword evidence="5" id="KW-1185">Reference proteome</keyword>
<dbReference type="Gene3D" id="1.20.1280.50">
    <property type="match status" value="1"/>
</dbReference>
<organism evidence="4 5">
    <name type="scientific">Penicillium cataractarum</name>
    <dbReference type="NCBI Taxonomy" id="2100454"/>
    <lineage>
        <taxon>Eukaryota</taxon>
        <taxon>Fungi</taxon>
        <taxon>Dikarya</taxon>
        <taxon>Ascomycota</taxon>
        <taxon>Pezizomycotina</taxon>
        <taxon>Eurotiomycetes</taxon>
        <taxon>Eurotiomycetidae</taxon>
        <taxon>Eurotiales</taxon>
        <taxon>Aspergillaceae</taxon>
        <taxon>Penicillium</taxon>
    </lineage>
</organism>
<dbReference type="InterPro" id="IPR011990">
    <property type="entry name" value="TPR-like_helical_dom_sf"/>
</dbReference>
<dbReference type="InterPro" id="IPR032675">
    <property type="entry name" value="LRR_dom_sf"/>
</dbReference>
<dbReference type="PANTHER" id="PTHR22904:SF523">
    <property type="entry name" value="STRESS-INDUCED-PHOSPHOPROTEIN 1"/>
    <property type="match status" value="1"/>
</dbReference>
<evidence type="ECO:0000256" key="2">
    <source>
        <dbReference type="ARBA" id="ARBA00022803"/>
    </source>
</evidence>
<dbReference type="EMBL" id="JAPZBS010000001">
    <property type="protein sequence ID" value="KAJ5389171.1"/>
    <property type="molecule type" value="Genomic_DNA"/>
</dbReference>
<evidence type="ECO:0000256" key="1">
    <source>
        <dbReference type="ARBA" id="ARBA00022737"/>
    </source>
</evidence>
<dbReference type="InterPro" id="IPR036047">
    <property type="entry name" value="F-box-like_dom_sf"/>
</dbReference>
<protein>
    <recommendedName>
        <fullName evidence="3">F-box domain-containing protein</fullName>
    </recommendedName>
</protein>
<name>A0A9W9VTP8_9EURO</name>
<dbReference type="GO" id="GO:0051879">
    <property type="term" value="F:Hsp90 protein binding"/>
    <property type="evidence" value="ECO:0007669"/>
    <property type="project" value="TreeGrafter"/>
</dbReference>
<dbReference type="PANTHER" id="PTHR22904">
    <property type="entry name" value="TPR REPEAT CONTAINING PROTEIN"/>
    <property type="match status" value="1"/>
</dbReference>
<reference evidence="4" key="1">
    <citation type="submission" date="2022-11" db="EMBL/GenBank/DDBJ databases">
        <authorList>
            <person name="Petersen C."/>
        </authorList>
    </citation>
    <scope>NUCLEOTIDE SEQUENCE</scope>
    <source>
        <strain evidence="4">IBT 29864</strain>
    </source>
</reference>
<dbReference type="AlphaFoldDB" id="A0A9W9VTP8"/>
<keyword evidence="1" id="KW-0677">Repeat</keyword>
<dbReference type="GeneID" id="81432347"/>
<dbReference type="InterPro" id="IPR019734">
    <property type="entry name" value="TPR_rpt"/>
</dbReference>
<dbReference type="Gene3D" id="1.25.40.10">
    <property type="entry name" value="Tetratricopeptide repeat domain"/>
    <property type="match status" value="1"/>
</dbReference>
<dbReference type="SMART" id="SM00028">
    <property type="entry name" value="TPR"/>
    <property type="match status" value="3"/>
</dbReference>
<dbReference type="Proteomes" id="UP001147782">
    <property type="component" value="Unassembled WGS sequence"/>
</dbReference>
<dbReference type="PROSITE" id="PS50181">
    <property type="entry name" value="FBOX"/>
    <property type="match status" value="1"/>
</dbReference>
<feature type="domain" description="F-box" evidence="3">
    <location>
        <begin position="164"/>
        <end position="211"/>
    </location>
</feature>
<comment type="caution">
    <text evidence="4">The sequence shown here is derived from an EMBL/GenBank/DDBJ whole genome shotgun (WGS) entry which is preliminary data.</text>
</comment>
<dbReference type="SUPFAM" id="SSF48452">
    <property type="entry name" value="TPR-like"/>
    <property type="match status" value="1"/>
</dbReference>
<evidence type="ECO:0000313" key="5">
    <source>
        <dbReference type="Proteomes" id="UP001147782"/>
    </source>
</evidence>
<keyword evidence="2" id="KW-0802">TPR repeat</keyword>
<gene>
    <name evidence="4" type="ORF">N7496_000239</name>
</gene>
<evidence type="ECO:0000259" key="3">
    <source>
        <dbReference type="PROSITE" id="PS50181"/>
    </source>
</evidence>
<dbReference type="Gene3D" id="3.80.10.10">
    <property type="entry name" value="Ribonuclease Inhibitor"/>
    <property type="match status" value="1"/>
</dbReference>
<dbReference type="SUPFAM" id="SSF81383">
    <property type="entry name" value="F-box domain"/>
    <property type="match status" value="1"/>
</dbReference>
<proteinExistence type="predicted"/>
<dbReference type="SUPFAM" id="SSF52047">
    <property type="entry name" value="RNI-like"/>
    <property type="match status" value="1"/>
</dbReference>
<dbReference type="OrthoDB" id="629492at2759"/>
<reference evidence="4" key="2">
    <citation type="journal article" date="2023" name="IMA Fungus">
        <title>Comparative genomic study of the Penicillium genus elucidates a diverse pangenome and 15 lateral gene transfer events.</title>
        <authorList>
            <person name="Petersen C."/>
            <person name="Sorensen T."/>
            <person name="Nielsen M.R."/>
            <person name="Sondergaard T.E."/>
            <person name="Sorensen J.L."/>
            <person name="Fitzpatrick D.A."/>
            <person name="Frisvad J.C."/>
            <person name="Nielsen K.L."/>
        </authorList>
    </citation>
    <scope>NUCLEOTIDE SEQUENCE</scope>
    <source>
        <strain evidence="4">IBT 29864</strain>
    </source>
</reference>
<dbReference type="RefSeq" id="XP_056559899.1">
    <property type="nucleotide sequence ID" value="XM_056693170.1"/>
</dbReference>
<evidence type="ECO:0000313" key="4">
    <source>
        <dbReference type="EMBL" id="KAJ5389171.1"/>
    </source>
</evidence>
<accession>A0A9W9VTP8</accession>